<keyword evidence="3" id="KW-1185">Reference proteome</keyword>
<feature type="compositionally biased region" description="Basic residues" evidence="1">
    <location>
        <begin position="198"/>
        <end position="209"/>
    </location>
</feature>
<proteinExistence type="predicted"/>
<comment type="caution">
    <text evidence="2">The sequence shown here is derived from an EMBL/GenBank/DDBJ whole genome shotgun (WGS) entry which is preliminary data.</text>
</comment>
<accession>A0A9P8VKW9</accession>
<feature type="region of interest" description="Disordered" evidence="1">
    <location>
        <begin position="1"/>
        <end position="30"/>
    </location>
</feature>
<dbReference type="EMBL" id="JAGSXJ010000001">
    <property type="protein sequence ID" value="KAH6697119.1"/>
    <property type="molecule type" value="Genomic_DNA"/>
</dbReference>
<reference evidence="2" key="1">
    <citation type="journal article" date="2021" name="Nat. Commun.">
        <title>Genetic determinants of endophytism in the Arabidopsis root mycobiome.</title>
        <authorList>
            <person name="Mesny F."/>
            <person name="Miyauchi S."/>
            <person name="Thiergart T."/>
            <person name="Pickel B."/>
            <person name="Atanasova L."/>
            <person name="Karlsson M."/>
            <person name="Huettel B."/>
            <person name="Barry K.W."/>
            <person name="Haridas S."/>
            <person name="Chen C."/>
            <person name="Bauer D."/>
            <person name="Andreopoulos W."/>
            <person name="Pangilinan J."/>
            <person name="LaButti K."/>
            <person name="Riley R."/>
            <person name="Lipzen A."/>
            <person name="Clum A."/>
            <person name="Drula E."/>
            <person name="Henrissat B."/>
            <person name="Kohler A."/>
            <person name="Grigoriev I.V."/>
            <person name="Martin F.M."/>
            <person name="Hacquard S."/>
        </authorList>
    </citation>
    <scope>NUCLEOTIDE SEQUENCE</scope>
    <source>
        <strain evidence="2">MPI-SDFR-AT-0117</strain>
    </source>
</reference>
<evidence type="ECO:0000313" key="3">
    <source>
        <dbReference type="Proteomes" id="UP000770015"/>
    </source>
</evidence>
<dbReference type="AlphaFoldDB" id="A0A9P8VKW9"/>
<feature type="region of interest" description="Disordered" evidence="1">
    <location>
        <begin position="161"/>
        <end position="229"/>
    </location>
</feature>
<organism evidence="2 3">
    <name type="scientific">Plectosphaerella plurivora</name>
    <dbReference type="NCBI Taxonomy" id="936078"/>
    <lineage>
        <taxon>Eukaryota</taxon>
        <taxon>Fungi</taxon>
        <taxon>Dikarya</taxon>
        <taxon>Ascomycota</taxon>
        <taxon>Pezizomycotina</taxon>
        <taxon>Sordariomycetes</taxon>
        <taxon>Hypocreomycetidae</taxon>
        <taxon>Glomerellales</taxon>
        <taxon>Plectosphaerellaceae</taxon>
        <taxon>Plectosphaerella</taxon>
    </lineage>
</organism>
<evidence type="ECO:0000256" key="1">
    <source>
        <dbReference type="SAM" id="MobiDB-lite"/>
    </source>
</evidence>
<evidence type="ECO:0000313" key="2">
    <source>
        <dbReference type="EMBL" id="KAH6697119.1"/>
    </source>
</evidence>
<gene>
    <name evidence="2" type="ORF">F5X68DRAFT_2343</name>
</gene>
<sequence>MQPSFGPPYARRHGSPGPAKRAQDHQDELPTEPCPVVCPVRLRGPVLTALLPCAGPTGSPDEQPLRRSLRLMLSCGCPSRYQQRINRSFRPFNHHSRPPYSACTVHMAPAPYSATPPAGRRLIPCACFTCISPGLSSPTTRHAVQVFRAYGLGHARNLTRFSPVDAHPPPCTTTQRRRLTRQPHDTIHLQAAKGPCHANKRLQAPRHGRSTPTCRPSVLLARGFPSSQD</sequence>
<protein>
    <submittedName>
        <fullName evidence="2">Uncharacterized protein</fullName>
    </submittedName>
</protein>
<name>A0A9P8VKW9_9PEZI</name>
<dbReference type="Proteomes" id="UP000770015">
    <property type="component" value="Unassembled WGS sequence"/>
</dbReference>